<evidence type="ECO:0000256" key="1">
    <source>
        <dbReference type="SAM" id="MobiDB-lite"/>
    </source>
</evidence>
<dbReference type="Pfam" id="PF20516">
    <property type="entry name" value="PDDEXK_12"/>
    <property type="match status" value="1"/>
</dbReference>
<dbReference type="Proteomes" id="UP001345013">
    <property type="component" value="Unassembled WGS sequence"/>
</dbReference>
<name>A0ABR0KIV0_9EURO</name>
<dbReference type="EMBL" id="JAVRRG010000018">
    <property type="protein sequence ID" value="KAK5097402.1"/>
    <property type="molecule type" value="Genomic_DNA"/>
</dbReference>
<gene>
    <name evidence="3" type="ORF">LTR24_002272</name>
</gene>
<sequence>MCSNQSRRIIDWLSSCEGDDSSKDEIGYPLQSTKKRKFDMNDATPVAKRQAIGIATPSLSRGSPERRNLFETAPSFHSSNATSRSSSPSKRQRSSEIEFSNPSVEFYSAFSLPPIRDEAEIPSWPELMNAIAMKEDSMFLAQTALVEHELDKICKNIGYCEQRDGNEDAWCELVVHPILLLAASLSRNSRYVDVLNVKSIDVYPRDLLPQIECGSSLPAKRVDYSIGLEFTTHNAWKETVRRLQDRTLNQSKNKMLRDRILCSHVEVKTSTGGSIEGRNQLALWCASGFKKLDSIWDDLHDGVVAPPVAPTPLWLWTGRDLQLFVAMRRADTIHVLDKRQWKISDKSALRDVLATLVSVMDWGWESYRPWFLRLLGQESVPLPGEVEEAI</sequence>
<feature type="domain" description="PD-(D/E)XK nuclease-like" evidence="2">
    <location>
        <begin position="141"/>
        <end position="368"/>
    </location>
</feature>
<organism evidence="3 4">
    <name type="scientific">Lithohypha guttulata</name>
    <dbReference type="NCBI Taxonomy" id="1690604"/>
    <lineage>
        <taxon>Eukaryota</taxon>
        <taxon>Fungi</taxon>
        <taxon>Dikarya</taxon>
        <taxon>Ascomycota</taxon>
        <taxon>Pezizomycotina</taxon>
        <taxon>Eurotiomycetes</taxon>
        <taxon>Chaetothyriomycetidae</taxon>
        <taxon>Chaetothyriales</taxon>
        <taxon>Trichomeriaceae</taxon>
        <taxon>Lithohypha</taxon>
    </lineage>
</organism>
<dbReference type="InterPro" id="IPR046797">
    <property type="entry name" value="PDDEXK_12"/>
</dbReference>
<evidence type="ECO:0000313" key="4">
    <source>
        <dbReference type="Proteomes" id="UP001345013"/>
    </source>
</evidence>
<feature type="region of interest" description="Disordered" evidence="1">
    <location>
        <begin position="71"/>
        <end position="97"/>
    </location>
</feature>
<feature type="compositionally biased region" description="Low complexity" evidence="1">
    <location>
        <begin position="75"/>
        <end position="89"/>
    </location>
</feature>
<accession>A0ABR0KIV0</accession>
<evidence type="ECO:0000259" key="2">
    <source>
        <dbReference type="Pfam" id="PF20516"/>
    </source>
</evidence>
<protein>
    <recommendedName>
        <fullName evidence="2">PD-(D/E)XK nuclease-like domain-containing protein</fullName>
    </recommendedName>
</protein>
<proteinExistence type="predicted"/>
<keyword evidence="4" id="KW-1185">Reference proteome</keyword>
<comment type="caution">
    <text evidence="3">The sequence shown here is derived from an EMBL/GenBank/DDBJ whole genome shotgun (WGS) entry which is preliminary data.</text>
</comment>
<reference evidence="3 4" key="1">
    <citation type="submission" date="2023-08" db="EMBL/GenBank/DDBJ databases">
        <title>Black Yeasts Isolated from many extreme environments.</title>
        <authorList>
            <person name="Coleine C."/>
            <person name="Stajich J.E."/>
            <person name="Selbmann L."/>
        </authorList>
    </citation>
    <scope>NUCLEOTIDE SEQUENCE [LARGE SCALE GENOMIC DNA]</scope>
    <source>
        <strain evidence="3 4">CCFEE 5885</strain>
    </source>
</reference>
<feature type="region of interest" description="Disordered" evidence="1">
    <location>
        <begin position="16"/>
        <end position="42"/>
    </location>
</feature>
<evidence type="ECO:0000313" key="3">
    <source>
        <dbReference type="EMBL" id="KAK5097402.1"/>
    </source>
</evidence>